<feature type="repeat" description="ANK" evidence="3">
    <location>
        <begin position="279"/>
        <end position="314"/>
    </location>
</feature>
<dbReference type="InterPro" id="IPR000488">
    <property type="entry name" value="Death_dom"/>
</dbReference>
<sequence length="614" mass="68312">MAGRKCPPENRDESSSVDIGQLVVGDEPCTFVQVRGVLNRSASAAKLWPKLIDIALSLNLPTNSIISLETRIATKTITYPGALLEILEAWRGVFSTEAKLQTLINVLERNDLADCADSLRIHYNEFEDAYVVATLGKLKSTAKSSTWENLPDHLKLWMNSKPVKFQGNKKKLEELTAQNTPLHVAVKHLELLDSTTQLFSAAKVDFNGVNKYNNTALHRAVLSQRSATTLDALIKAGADEKARGQYNRTVLHLAARIGNLTALKFFILRGHDVNVADAKGATPLHLAVALSKTNLHEMVVLLVEKGADVSAINNQQQTPIDIANGRSTLVETRTKEFLIQQGEQCKGSNLKMYLRQACTFVEVRDVLCRCASSAKLRPKLLDIARSLKIPSDSISLEREMQNDTITYSGALLKILKAWGEKFSAEAKLHTLIDVLEINGLTKCADDLRMHFDDELKSKNILPEHLKAWMNNRIAKFKRNEVKHDFKELNSKLEIHVRETISEPPAIATHHAESKKPGGKNILVGDELCPYGEVVNVIHGHSSDGELLLKLKDIEISLQLPINHLDDSRIHFKTDTCRTRLYNILGSWRSRFAANATLQTLIKALESNELNDCAG</sequence>
<feature type="repeat" description="ANK" evidence="3">
    <location>
        <begin position="212"/>
        <end position="245"/>
    </location>
</feature>
<dbReference type="CDD" id="cd01670">
    <property type="entry name" value="Death"/>
    <property type="match status" value="2"/>
</dbReference>
<dbReference type="InterPro" id="IPR002110">
    <property type="entry name" value="Ankyrin_rpt"/>
</dbReference>
<dbReference type="EMBL" id="CAXLJM020000068">
    <property type="protein sequence ID" value="CAL8124220.1"/>
    <property type="molecule type" value="Genomic_DNA"/>
</dbReference>
<dbReference type="Gene3D" id="1.25.40.20">
    <property type="entry name" value="Ankyrin repeat-containing domain"/>
    <property type="match status" value="1"/>
</dbReference>
<dbReference type="SMART" id="SM00248">
    <property type="entry name" value="ANK"/>
    <property type="match status" value="4"/>
</dbReference>
<evidence type="ECO:0000256" key="3">
    <source>
        <dbReference type="PROSITE-ProRule" id="PRU00023"/>
    </source>
</evidence>
<gene>
    <name evidence="5" type="ORF">ODALV1_LOCUS20522</name>
</gene>
<evidence type="ECO:0000259" key="4">
    <source>
        <dbReference type="PROSITE" id="PS50017"/>
    </source>
</evidence>
<feature type="domain" description="Death" evidence="4">
    <location>
        <begin position="54"/>
        <end position="123"/>
    </location>
</feature>
<evidence type="ECO:0000313" key="6">
    <source>
        <dbReference type="Proteomes" id="UP001642540"/>
    </source>
</evidence>
<dbReference type="PANTHER" id="PTHR24126">
    <property type="entry name" value="ANKYRIN REPEAT, PH AND SEC7 DOMAIN CONTAINING PROTEIN SECG-RELATED"/>
    <property type="match status" value="1"/>
</dbReference>
<dbReference type="PROSITE" id="PS50297">
    <property type="entry name" value="ANK_REP_REGION"/>
    <property type="match status" value="2"/>
</dbReference>
<dbReference type="PROSITE" id="PS50088">
    <property type="entry name" value="ANK_REPEAT"/>
    <property type="match status" value="3"/>
</dbReference>
<dbReference type="InterPro" id="IPR036770">
    <property type="entry name" value="Ankyrin_rpt-contain_sf"/>
</dbReference>
<name>A0ABP1RAZ0_9HEXA</name>
<dbReference type="Proteomes" id="UP001642540">
    <property type="component" value="Unassembled WGS sequence"/>
</dbReference>
<proteinExistence type="predicted"/>
<protein>
    <recommendedName>
        <fullName evidence="4">Death domain-containing protein</fullName>
    </recommendedName>
</protein>
<dbReference type="Gene3D" id="1.10.533.10">
    <property type="entry name" value="Death Domain, Fas"/>
    <property type="match status" value="1"/>
</dbReference>
<feature type="repeat" description="ANK" evidence="3">
    <location>
        <begin position="246"/>
        <end position="278"/>
    </location>
</feature>
<dbReference type="Pfam" id="PF12796">
    <property type="entry name" value="Ank_2"/>
    <property type="match status" value="1"/>
</dbReference>
<evidence type="ECO:0000256" key="1">
    <source>
        <dbReference type="ARBA" id="ARBA00022737"/>
    </source>
</evidence>
<keyword evidence="2 3" id="KW-0040">ANK repeat</keyword>
<evidence type="ECO:0000313" key="5">
    <source>
        <dbReference type="EMBL" id="CAL8124220.1"/>
    </source>
</evidence>
<accession>A0ABP1RAZ0</accession>
<reference evidence="5 6" key="1">
    <citation type="submission" date="2024-08" db="EMBL/GenBank/DDBJ databases">
        <authorList>
            <person name="Cucini C."/>
            <person name="Frati F."/>
        </authorList>
    </citation>
    <scope>NUCLEOTIDE SEQUENCE [LARGE SCALE GENOMIC DNA]</scope>
</reference>
<dbReference type="PROSITE" id="PS50017">
    <property type="entry name" value="DEATH_DOMAIN"/>
    <property type="match status" value="2"/>
</dbReference>
<dbReference type="SUPFAM" id="SSF48403">
    <property type="entry name" value="Ankyrin repeat"/>
    <property type="match status" value="1"/>
</dbReference>
<keyword evidence="6" id="KW-1185">Reference proteome</keyword>
<feature type="domain" description="Death" evidence="4">
    <location>
        <begin position="557"/>
        <end position="614"/>
    </location>
</feature>
<comment type="caution">
    <text evidence="5">The sequence shown here is derived from an EMBL/GenBank/DDBJ whole genome shotgun (WGS) entry which is preliminary data.</text>
</comment>
<dbReference type="InterPro" id="IPR011029">
    <property type="entry name" value="DEATH-like_dom_sf"/>
</dbReference>
<evidence type="ECO:0000256" key="2">
    <source>
        <dbReference type="ARBA" id="ARBA00023043"/>
    </source>
</evidence>
<organism evidence="5 6">
    <name type="scientific">Orchesella dallaii</name>
    <dbReference type="NCBI Taxonomy" id="48710"/>
    <lineage>
        <taxon>Eukaryota</taxon>
        <taxon>Metazoa</taxon>
        <taxon>Ecdysozoa</taxon>
        <taxon>Arthropoda</taxon>
        <taxon>Hexapoda</taxon>
        <taxon>Collembola</taxon>
        <taxon>Entomobryomorpha</taxon>
        <taxon>Entomobryoidea</taxon>
        <taxon>Orchesellidae</taxon>
        <taxon>Orchesellinae</taxon>
        <taxon>Orchesella</taxon>
    </lineage>
</organism>
<keyword evidence="1" id="KW-0677">Repeat</keyword>